<organism evidence="2 3">
    <name type="scientific">Serendipita indica (strain DSM 11827)</name>
    <name type="common">Root endophyte fungus</name>
    <name type="synonym">Piriformospora indica</name>
    <dbReference type="NCBI Taxonomy" id="1109443"/>
    <lineage>
        <taxon>Eukaryota</taxon>
        <taxon>Fungi</taxon>
        <taxon>Dikarya</taxon>
        <taxon>Basidiomycota</taxon>
        <taxon>Agaricomycotina</taxon>
        <taxon>Agaricomycetes</taxon>
        <taxon>Sebacinales</taxon>
        <taxon>Serendipitaceae</taxon>
        <taxon>Serendipita</taxon>
    </lineage>
</organism>
<gene>
    <name evidence="2" type="ORF">PIIN_09092</name>
</gene>
<evidence type="ECO:0000313" key="2">
    <source>
        <dbReference type="EMBL" id="CCA75108.1"/>
    </source>
</evidence>
<accession>G4TUW5</accession>
<comment type="caution">
    <text evidence="2">The sequence shown here is derived from an EMBL/GenBank/DDBJ whole genome shotgun (WGS) entry which is preliminary data.</text>
</comment>
<protein>
    <submittedName>
        <fullName evidence="2">Uncharacterized protein</fullName>
    </submittedName>
</protein>
<evidence type="ECO:0000256" key="1">
    <source>
        <dbReference type="SAM" id="Coils"/>
    </source>
</evidence>
<dbReference type="InterPro" id="IPR036047">
    <property type="entry name" value="F-box-like_dom_sf"/>
</dbReference>
<dbReference type="InParanoid" id="G4TUW5"/>
<dbReference type="AlphaFoldDB" id="G4TUW5"/>
<dbReference type="EMBL" id="CAFZ01000399">
    <property type="protein sequence ID" value="CCA75108.1"/>
    <property type="molecule type" value="Genomic_DNA"/>
</dbReference>
<name>G4TUW5_SERID</name>
<feature type="non-terminal residue" evidence="2">
    <location>
        <position position="1"/>
    </location>
</feature>
<sequence length="571" mass="63925">MLQSSTKKKKTGKKVAEPDHGLLMHGISQAQVEIPIQVPSTVAIPDCYRWNLLPTFRGQERLNHLATARKESLRLVEGEIAATKKAIENSNAEILNLEATISRSSHAASLMEKCSESIKTIRNETSCLDDIPKTILASATGLKSFDMCEAIARLVGNSSSDEFEAFGTLMSEWSTNAAKMKAMIVEMQKELLDWRLEHALDSGHLSQLEDYHHSLMEIINTTSAVMSPIRRTPTEVWAKIFDYWVHDRDLVASHHNLPSPLLLGHVCSVWRQICLSTPSLWRRVDIHPFDFWPQSLLDIVTLAQIAGSGQSLDYVFFDQFRAYWGDEAQDLSFNGSFYPEYYQSVRRDLAQSKGKLANLPRLRLYLSPSAPLTVPTLSVNSTKKLTLCGNSAPRDHDLAALLTLCVSAEELVMENVWLTSTSSVSMPKLKCLRLRINRFESFNISALLEPSLQELDIRHADAHSSIMCSTNSALLTNLRKLAVTPHEHSLLSHLMTPNLKQVKIYPPNSTSAAEASRPDSTRSVVESFVVAFLPRLQKVEEVTFCEWPKPSLTADYLDVLKSMLSASSPRH</sequence>
<dbReference type="SUPFAM" id="SSF52058">
    <property type="entry name" value="L domain-like"/>
    <property type="match status" value="1"/>
</dbReference>
<evidence type="ECO:0000313" key="3">
    <source>
        <dbReference type="Proteomes" id="UP000007148"/>
    </source>
</evidence>
<keyword evidence="3" id="KW-1185">Reference proteome</keyword>
<dbReference type="Gene3D" id="1.20.1280.50">
    <property type="match status" value="1"/>
</dbReference>
<feature type="coiled-coil region" evidence="1">
    <location>
        <begin position="73"/>
        <end position="100"/>
    </location>
</feature>
<keyword evidence="1" id="KW-0175">Coiled coil</keyword>
<dbReference type="HOGENOM" id="CLU_022334_0_0_1"/>
<proteinExistence type="predicted"/>
<dbReference type="Proteomes" id="UP000007148">
    <property type="component" value="Unassembled WGS sequence"/>
</dbReference>
<dbReference type="SUPFAM" id="SSF81383">
    <property type="entry name" value="F-box domain"/>
    <property type="match status" value="1"/>
</dbReference>
<dbReference type="OrthoDB" id="3221235at2759"/>
<reference evidence="2 3" key="1">
    <citation type="journal article" date="2011" name="PLoS Pathog.">
        <title>Endophytic Life Strategies Decoded by Genome and Transcriptome Analyses of the Mutualistic Root Symbiont Piriformospora indica.</title>
        <authorList>
            <person name="Zuccaro A."/>
            <person name="Lahrmann U."/>
            <person name="Guldener U."/>
            <person name="Langen G."/>
            <person name="Pfiffi S."/>
            <person name="Biedenkopf D."/>
            <person name="Wong P."/>
            <person name="Samans B."/>
            <person name="Grimm C."/>
            <person name="Basiewicz M."/>
            <person name="Murat C."/>
            <person name="Martin F."/>
            <person name="Kogel K.H."/>
        </authorList>
    </citation>
    <scope>NUCLEOTIDE SEQUENCE [LARGE SCALE GENOMIC DNA]</scope>
    <source>
        <strain evidence="2 3">DSM 11827</strain>
    </source>
</reference>